<reference evidence="2 3" key="1">
    <citation type="submission" date="2024-05" db="EMBL/GenBank/DDBJ databases">
        <title>Genetic variation in Jamaican populations of the coffee berry borer (Hypothenemus hampei).</title>
        <authorList>
            <person name="Errbii M."/>
            <person name="Myrie A."/>
        </authorList>
    </citation>
    <scope>NUCLEOTIDE SEQUENCE [LARGE SCALE GENOMIC DNA]</scope>
    <source>
        <strain evidence="2">JA-Hopewell-2020-01-JO</strain>
        <tissue evidence="2">Whole body</tissue>
    </source>
</reference>
<accession>A0ABD1ED46</accession>
<comment type="caution">
    <text evidence="2">The sequence shown here is derived from an EMBL/GenBank/DDBJ whole genome shotgun (WGS) entry which is preliminary data.</text>
</comment>
<feature type="compositionally biased region" description="Acidic residues" evidence="1">
    <location>
        <begin position="74"/>
        <end position="90"/>
    </location>
</feature>
<evidence type="ECO:0000313" key="3">
    <source>
        <dbReference type="Proteomes" id="UP001566132"/>
    </source>
</evidence>
<proteinExistence type="predicted"/>
<gene>
    <name evidence="2" type="ORF">ABEB36_010787</name>
</gene>
<sequence>MISELEQYIHSILQRIIQVTPLLSLNAINDAFLRLMGGLYQHFDDLGLGPLEYVLYRTPCVYFNENGQYFLVGDIEDDDDDDDDDEESSDDSSSSSEDSWSEDEEESSGDSGIGLS</sequence>
<name>A0ABD1ED46_HYPHA</name>
<feature type="compositionally biased region" description="Acidic residues" evidence="1">
    <location>
        <begin position="99"/>
        <end position="108"/>
    </location>
</feature>
<evidence type="ECO:0000256" key="1">
    <source>
        <dbReference type="SAM" id="MobiDB-lite"/>
    </source>
</evidence>
<evidence type="ECO:0000313" key="2">
    <source>
        <dbReference type="EMBL" id="KAL1492547.1"/>
    </source>
</evidence>
<feature type="region of interest" description="Disordered" evidence="1">
    <location>
        <begin position="73"/>
        <end position="116"/>
    </location>
</feature>
<keyword evidence="3" id="KW-1185">Reference proteome</keyword>
<protein>
    <submittedName>
        <fullName evidence="2">Uncharacterized protein</fullName>
    </submittedName>
</protein>
<dbReference type="Proteomes" id="UP001566132">
    <property type="component" value="Unassembled WGS sequence"/>
</dbReference>
<organism evidence="2 3">
    <name type="scientific">Hypothenemus hampei</name>
    <name type="common">Coffee berry borer</name>
    <dbReference type="NCBI Taxonomy" id="57062"/>
    <lineage>
        <taxon>Eukaryota</taxon>
        <taxon>Metazoa</taxon>
        <taxon>Ecdysozoa</taxon>
        <taxon>Arthropoda</taxon>
        <taxon>Hexapoda</taxon>
        <taxon>Insecta</taxon>
        <taxon>Pterygota</taxon>
        <taxon>Neoptera</taxon>
        <taxon>Endopterygota</taxon>
        <taxon>Coleoptera</taxon>
        <taxon>Polyphaga</taxon>
        <taxon>Cucujiformia</taxon>
        <taxon>Curculionidae</taxon>
        <taxon>Scolytinae</taxon>
        <taxon>Hypothenemus</taxon>
    </lineage>
</organism>
<dbReference type="AlphaFoldDB" id="A0ABD1ED46"/>
<dbReference type="EMBL" id="JBDJPC010000008">
    <property type="protein sequence ID" value="KAL1492547.1"/>
    <property type="molecule type" value="Genomic_DNA"/>
</dbReference>